<evidence type="ECO:0000313" key="2">
    <source>
        <dbReference type="Proteomes" id="UP000298652"/>
    </source>
</evidence>
<gene>
    <name evidence="1" type="ORF">SEVIR_1G143500v2</name>
</gene>
<keyword evidence="2" id="KW-1185">Reference proteome</keyword>
<dbReference type="AlphaFoldDB" id="A0A4U6W974"/>
<name>A0A4U6W974_SETVI</name>
<dbReference type="Proteomes" id="UP000298652">
    <property type="component" value="Chromosome 1"/>
</dbReference>
<organism evidence="1 2">
    <name type="scientific">Setaria viridis</name>
    <name type="common">Green bristlegrass</name>
    <name type="synonym">Setaria italica subsp. viridis</name>
    <dbReference type="NCBI Taxonomy" id="4556"/>
    <lineage>
        <taxon>Eukaryota</taxon>
        <taxon>Viridiplantae</taxon>
        <taxon>Streptophyta</taxon>
        <taxon>Embryophyta</taxon>
        <taxon>Tracheophyta</taxon>
        <taxon>Spermatophyta</taxon>
        <taxon>Magnoliopsida</taxon>
        <taxon>Liliopsida</taxon>
        <taxon>Poales</taxon>
        <taxon>Poaceae</taxon>
        <taxon>PACMAD clade</taxon>
        <taxon>Panicoideae</taxon>
        <taxon>Panicodae</taxon>
        <taxon>Paniceae</taxon>
        <taxon>Cenchrinae</taxon>
        <taxon>Setaria</taxon>
    </lineage>
</organism>
<dbReference type="Gramene" id="TKW38882">
    <property type="protein sequence ID" value="TKW38882"/>
    <property type="gene ID" value="SEVIR_1G143500v2"/>
</dbReference>
<protein>
    <submittedName>
        <fullName evidence="1">Uncharacterized protein</fullName>
    </submittedName>
</protein>
<reference evidence="1" key="1">
    <citation type="submission" date="2019-03" db="EMBL/GenBank/DDBJ databases">
        <title>WGS assembly of Setaria viridis.</title>
        <authorList>
            <person name="Huang P."/>
            <person name="Jenkins J."/>
            <person name="Grimwood J."/>
            <person name="Barry K."/>
            <person name="Healey A."/>
            <person name="Mamidi S."/>
            <person name="Sreedasyam A."/>
            <person name="Shu S."/>
            <person name="Feldman M."/>
            <person name="Wu J."/>
            <person name="Yu Y."/>
            <person name="Chen C."/>
            <person name="Johnson J."/>
            <person name="Rokhsar D."/>
            <person name="Baxter I."/>
            <person name="Schmutz J."/>
            <person name="Brutnell T."/>
            <person name="Kellogg E."/>
        </authorList>
    </citation>
    <scope>NUCLEOTIDE SEQUENCE [LARGE SCALE GENOMIC DNA]</scope>
</reference>
<evidence type="ECO:0000313" key="1">
    <source>
        <dbReference type="EMBL" id="TKW38882.1"/>
    </source>
</evidence>
<accession>A0A4U6W974</accession>
<dbReference type="EMBL" id="CM016552">
    <property type="protein sequence ID" value="TKW38882.1"/>
    <property type="molecule type" value="Genomic_DNA"/>
</dbReference>
<proteinExistence type="predicted"/>
<sequence>MSPAQAPSSSRSWILVDTSYSWLLQEEQREQEDSRCDAQIAAQKLSAVMSARENWGPGFHGMSSHRRSGREQRHGPIQWLVPASFLVYGRAHAFSLFFTSGFRENIGWSGCFNSCVLGKKATLSRGTASCLPPFQTTYDVTKTKECQSCKIPVKNFRSKRDLKYCTNGGDEDGNGLSYSINI</sequence>